<proteinExistence type="predicted"/>
<gene>
    <name evidence="1" type="ORF">TWF730_011309</name>
</gene>
<evidence type="ECO:0000313" key="1">
    <source>
        <dbReference type="EMBL" id="KAK6343720.1"/>
    </source>
</evidence>
<reference evidence="1 2" key="1">
    <citation type="submission" date="2019-10" db="EMBL/GenBank/DDBJ databases">
        <authorList>
            <person name="Palmer J.M."/>
        </authorList>
    </citation>
    <scope>NUCLEOTIDE SEQUENCE [LARGE SCALE GENOMIC DNA]</scope>
    <source>
        <strain evidence="1 2">TWF730</strain>
    </source>
</reference>
<evidence type="ECO:0000313" key="2">
    <source>
        <dbReference type="Proteomes" id="UP001373714"/>
    </source>
</evidence>
<accession>A0AAV9UNF8</accession>
<dbReference type="Proteomes" id="UP001373714">
    <property type="component" value="Unassembled WGS sequence"/>
</dbReference>
<dbReference type="EMBL" id="JAVHNS010000009">
    <property type="protein sequence ID" value="KAK6343720.1"/>
    <property type="molecule type" value="Genomic_DNA"/>
</dbReference>
<keyword evidence="2" id="KW-1185">Reference proteome</keyword>
<dbReference type="AlphaFoldDB" id="A0AAV9UNF8"/>
<protein>
    <recommendedName>
        <fullName evidence="3">F-box domain-containing protein</fullName>
    </recommendedName>
</protein>
<organism evidence="1 2">
    <name type="scientific">Orbilia blumenaviensis</name>
    <dbReference type="NCBI Taxonomy" id="1796055"/>
    <lineage>
        <taxon>Eukaryota</taxon>
        <taxon>Fungi</taxon>
        <taxon>Dikarya</taxon>
        <taxon>Ascomycota</taxon>
        <taxon>Pezizomycotina</taxon>
        <taxon>Orbiliomycetes</taxon>
        <taxon>Orbiliales</taxon>
        <taxon>Orbiliaceae</taxon>
        <taxon>Orbilia</taxon>
    </lineage>
</organism>
<sequence length="440" mass="49936">MESTESHDTEPILAGHLQKLLEWILFFPSPLTPIFQSELSTVDVIKLSQVCRAWRAHLIPRVSEAAEDGDIEWHPLVRTLAVGKLKPQQERHLFVYKLMRGHIYKNGTVLRGRRISNPDHGVNLDFFRGVFGGNYLQAVTKICLDGTRIGPNAKDRTRLAWVMKCKNLVSLSLRWCSSIKIHHIAGAFLGEEQYYSLPQNIDAEYSMIPPKFETLMFWGLSGIWKEKDSSLNSERCDKLMKRYKTDLEWCSGKDHLGEELAMKQLIDAGNHRCGVCKTVQRANCISCDIKNICEGCSGFICSECLIIQSIAPTGGRYEYTFSGSTDDQDMDLGCVKPPNMLQYFCYSARFCSWRRKRHYFHPSCVPLSRKLPPDDIQSQRVCPGCGIYICIYGSELCDSCKAGQHCCWKDGVFPLTRAGYGLCNNCGRYFGNNLAREAFS</sequence>
<comment type="caution">
    <text evidence="1">The sequence shown here is derived from an EMBL/GenBank/DDBJ whole genome shotgun (WGS) entry which is preliminary data.</text>
</comment>
<evidence type="ECO:0008006" key="3">
    <source>
        <dbReference type="Google" id="ProtNLM"/>
    </source>
</evidence>
<name>A0AAV9UNF8_9PEZI</name>